<name>A0AAN6GVF9_9BASI</name>
<dbReference type="Proteomes" id="UP001176517">
    <property type="component" value="Unassembled WGS sequence"/>
</dbReference>
<gene>
    <name evidence="4" type="ORF">OC846_000267</name>
</gene>
<feature type="compositionally biased region" description="Basic and acidic residues" evidence="1">
    <location>
        <begin position="418"/>
        <end position="431"/>
    </location>
</feature>
<proteinExistence type="predicted"/>
<feature type="region of interest" description="Disordered" evidence="1">
    <location>
        <begin position="312"/>
        <end position="340"/>
    </location>
</feature>
<dbReference type="EMBL" id="JAPDMZ010000003">
    <property type="protein sequence ID" value="KAK0557700.1"/>
    <property type="molecule type" value="Genomic_DNA"/>
</dbReference>
<dbReference type="Gene3D" id="1.10.8.10">
    <property type="entry name" value="DNA helicase RuvA subunit, C-terminal domain"/>
    <property type="match status" value="1"/>
</dbReference>
<feature type="compositionally biased region" description="Polar residues" evidence="1">
    <location>
        <begin position="377"/>
        <end position="400"/>
    </location>
</feature>
<keyword evidence="2" id="KW-1133">Transmembrane helix</keyword>
<dbReference type="PROSITE" id="PS50030">
    <property type="entry name" value="UBA"/>
    <property type="match status" value="1"/>
</dbReference>
<evidence type="ECO:0000313" key="4">
    <source>
        <dbReference type="EMBL" id="KAK0557700.1"/>
    </source>
</evidence>
<feature type="region of interest" description="Disordered" evidence="1">
    <location>
        <begin position="493"/>
        <end position="523"/>
    </location>
</feature>
<accession>A0AAN6GVF9</accession>
<feature type="compositionally biased region" description="Polar residues" evidence="1">
    <location>
        <begin position="514"/>
        <end position="523"/>
    </location>
</feature>
<keyword evidence="5" id="KW-1185">Reference proteome</keyword>
<keyword evidence="2" id="KW-0472">Membrane</keyword>
<reference evidence="4" key="1">
    <citation type="journal article" date="2023" name="PhytoFront">
        <title>Draft Genome Resources of Seven Strains of Tilletia horrida, Causal Agent of Kernel Smut of Rice.</title>
        <authorList>
            <person name="Khanal S."/>
            <person name="Antony Babu S."/>
            <person name="Zhou X.G."/>
        </authorList>
    </citation>
    <scope>NUCLEOTIDE SEQUENCE</scope>
    <source>
        <strain evidence="4">TX6</strain>
    </source>
</reference>
<feature type="compositionally biased region" description="Polar residues" evidence="1">
    <location>
        <begin position="624"/>
        <end position="638"/>
    </location>
</feature>
<feature type="region of interest" description="Disordered" evidence="1">
    <location>
        <begin position="623"/>
        <end position="667"/>
    </location>
</feature>
<evidence type="ECO:0000256" key="1">
    <source>
        <dbReference type="SAM" id="MobiDB-lite"/>
    </source>
</evidence>
<dbReference type="AlphaFoldDB" id="A0AAN6GVF9"/>
<feature type="compositionally biased region" description="Pro residues" evidence="1">
    <location>
        <begin position="548"/>
        <end position="559"/>
    </location>
</feature>
<comment type="caution">
    <text evidence="4">The sequence shown here is derived from an EMBL/GenBank/DDBJ whole genome shotgun (WGS) entry which is preliminary data.</text>
</comment>
<dbReference type="InterPro" id="IPR015940">
    <property type="entry name" value="UBA"/>
</dbReference>
<feature type="domain" description="UBA" evidence="3">
    <location>
        <begin position="439"/>
        <end position="483"/>
    </location>
</feature>
<evidence type="ECO:0000256" key="2">
    <source>
        <dbReference type="SAM" id="Phobius"/>
    </source>
</evidence>
<feature type="compositionally biased region" description="Low complexity" evidence="1">
    <location>
        <begin position="493"/>
        <end position="505"/>
    </location>
</feature>
<protein>
    <recommendedName>
        <fullName evidence="3">UBA domain-containing protein</fullName>
    </recommendedName>
</protein>
<feature type="region of interest" description="Disordered" evidence="1">
    <location>
        <begin position="156"/>
        <end position="180"/>
    </location>
</feature>
<organism evidence="4 5">
    <name type="scientific">Tilletia horrida</name>
    <dbReference type="NCBI Taxonomy" id="155126"/>
    <lineage>
        <taxon>Eukaryota</taxon>
        <taxon>Fungi</taxon>
        <taxon>Dikarya</taxon>
        <taxon>Basidiomycota</taxon>
        <taxon>Ustilaginomycotina</taxon>
        <taxon>Exobasidiomycetes</taxon>
        <taxon>Tilletiales</taxon>
        <taxon>Tilletiaceae</taxon>
        <taxon>Tilletia</taxon>
    </lineage>
</organism>
<evidence type="ECO:0000313" key="5">
    <source>
        <dbReference type="Proteomes" id="UP001176517"/>
    </source>
</evidence>
<feature type="region of interest" description="Disordered" evidence="1">
    <location>
        <begin position="372"/>
        <end position="452"/>
    </location>
</feature>
<evidence type="ECO:0000259" key="3">
    <source>
        <dbReference type="PROSITE" id="PS50030"/>
    </source>
</evidence>
<feature type="transmembrane region" description="Helical" evidence="2">
    <location>
        <begin position="65"/>
        <end position="86"/>
    </location>
</feature>
<keyword evidence="2" id="KW-0812">Transmembrane</keyword>
<feature type="region of interest" description="Disordered" evidence="1">
    <location>
        <begin position="543"/>
        <end position="575"/>
    </location>
</feature>
<sequence length="667" mass="70329">MPQIRIVNDTQVPLHIALTQVGPLHWQNNVEPGQTAVLKPGPVFFTIQARIARGVNNEYDNLQRFLPIAVVSVSVVTLGVGAVYFAGAYAAAGSASAVAANISAQLATKAPTVRKLYRYARKYQTVARIGNMIGIGGSMLAGTKVVAAEQQQAEEQQETQSSLFGGFMRKKTKKEEKKQTKESMKILQGLVAGSVVSSPGWYLNRDRTLRIVGGPRATQVDDLLIIETDTLEPFRIIEEDGKTLAKGQSQQEIIEAGQQAQLRAAAGAAAAAAENQDPTHTDAHIPLTVDENSQLRRTKSTPDHAALAAAADVAALHSDSDSDSEDEHQANGARSPPGYSAAVKGKLVEWGASINGMTEEALQRGASMYSRFRSPKASGTTTPNSASVEQASKTPASGAQLSPAKEKQGILDYTSVAEKVKTDTKEGKKESSASPDDGGLKEEGEVSPLTALLEMGFSPIEANTALRNHSGDLKASIEELLRKDGEALTKLAASTPLPSSPPAVAEGSEGVLPSSANTVTTSVGTVPDSVSLAAKIPAGMAYSRPAAPASPQPQTPSKPPLKVVGGEELETPHWTQKAQQTYTAATSTELGKFAQQQVIDRGLAFATGDIAGATGFGARKTASAMRTSTQKKQQQQLEAGTKKHEGYMSFLKRSKSEAVPSSGKKRT</sequence>